<name>A0ACD4PYG4_9CORY</name>
<reference evidence="1 2" key="4">
    <citation type="journal article" date="2020" name="PLoS ONE">
        <title>Taxonomic classification of strain PO100/5 shows a broader geographic distribution and genetic markers of the recently described Corynebacterium silvaticum.</title>
        <authorList>
            <person name="Viana M.V.C."/>
            <person name="Profeta R."/>
            <person name="da Silva A.L."/>
            <person name="Hurtado R."/>
            <person name="Cerqueira J.C."/>
            <person name="Ribeiro B.F.S."/>
            <person name="Almeida M.O."/>
            <person name="Morais-Rodrigues F."/>
            <person name="Soares S.C."/>
            <person name="Oliveira M."/>
            <person name="Tavares L."/>
            <person name="Figueiredo H."/>
            <person name="Wattam A.R."/>
            <person name="Barh D."/>
            <person name="Ghosh P."/>
            <person name="Silva A."/>
            <person name="Azevedo V."/>
        </authorList>
    </citation>
    <scope>NUCLEOTIDE SEQUENCE [LARGE SCALE GENOMIC DNA]</scope>
    <source>
        <strain evidence="1 2">PO100/5</strain>
    </source>
</reference>
<accession>A0ACD4PYG4</accession>
<sequence length="188" mass="20240">MEYTGLTPGEEYVLRGELMDKDTQTSTGIKAEQANGSVDVTFNVSGEFAGKTLVVFEKLFKKNDETTVVAKHEDYEAQSQTVTVEKDEPLVEKPSFPWWILLPLGGLGIVAAALGFSPHKAPAGPAHFNATPQVPAKRAEKTETPVANVNKVEKKVLAQTGANVWVLAILAAVLIAVGAVLTVRRKRS</sequence>
<protein>
    <submittedName>
        <fullName evidence="1">VaFE repeat-containing surface-anchored protein</fullName>
    </submittedName>
</protein>
<evidence type="ECO:0000313" key="1">
    <source>
        <dbReference type="EMBL" id="WCV10725.1"/>
    </source>
</evidence>
<reference evidence="1 2" key="3">
    <citation type="journal article" date="2020" name="Int. J. Syst. Evol. Microbiol.">
        <title>Corynebacterium silvaticum sp. nov., a unique group of NTTB corynebacteria in wild boar and roe deer.</title>
        <authorList>
            <person name="Dangel A."/>
            <person name="Berger A."/>
            <person name="Rau J."/>
            <person name="Eisenberg T."/>
            <person name="Kampfer P."/>
            <person name="Margos G."/>
            <person name="Contzen M."/>
            <person name="Busse H.J."/>
            <person name="Konrad R."/>
            <person name="Peters M."/>
            <person name="Sting R."/>
            <person name="Sing A."/>
        </authorList>
    </citation>
    <scope>NUCLEOTIDE SEQUENCE [LARGE SCALE GENOMIC DNA]</scope>
    <source>
        <strain evidence="1 2">PO100/5</strain>
    </source>
</reference>
<dbReference type="Proteomes" id="UP000195652">
    <property type="component" value="Chromosome"/>
</dbReference>
<evidence type="ECO:0000313" key="2">
    <source>
        <dbReference type="Proteomes" id="UP000195652"/>
    </source>
</evidence>
<gene>
    <name evidence="1" type="ORF">CBE74_12225</name>
</gene>
<reference evidence="1 2" key="1">
    <citation type="journal article" date="2014" name="BMC Vet. Res.">
        <title>First report of Corynebacterium pseudotuberculosis from caseous lymphadenitis lesions in Black Alentejano pig (Sus scrofa domesticus).</title>
        <authorList>
            <person name="Oliveira M."/>
            <person name="Barroco C."/>
            <person name="Mottola C."/>
            <person name="Santos R."/>
            <person name="Lemsaddek A."/>
            <person name="Tavares L."/>
            <person name="Semedo-Lemsaddek T."/>
        </authorList>
    </citation>
    <scope>NUCLEOTIDE SEQUENCE [LARGE SCALE GENOMIC DNA]</scope>
    <source>
        <strain evidence="1 2">PO100/5</strain>
    </source>
</reference>
<organism evidence="1 2">
    <name type="scientific">Corynebacterium silvaticum</name>
    <dbReference type="NCBI Taxonomy" id="2320431"/>
    <lineage>
        <taxon>Bacteria</taxon>
        <taxon>Bacillati</taxon>
        <taxon>Actinomycetota</taxon>
        <taxon>Actinomycetes</taxon>
        <taxon>Mycobacteriales</taxon>
        <taxon>Corynebacteriaceae</taxon>
        <taxon>Corynebacterium</taxon>
    </lineage>
</organism>
<keyword evidence="2" id="KW-1185">Reference proteome</keyword>
<reference evidence="1 2" key="2">
    <citation type="journal article" date="2020" name="Antonie Van Leeuwenhoek">
        <title>Phylogenomic characterisation of a novel corynebacterial species pathogenic to animals.</title>
        <authorList>
            <person name="Moller J."/>
            <person name="Musella L."/>
            <person name="Melnikov V."/>
            <person name="Geissdorfer W."/>
            <person name="Burkovski A."/>
            <person name="Sangal V."/>
        </authorList>
    </citation>
    <scope>NUCLEOTIDE SEQUENCE [LARGE SCALE GENOMIC DNA]</scope>
    <source>
        <strain evidence="1 2">PO100/5</strain>
    </source>
</reference>
<proteinExistence type="predicted"/>
<dbReference type="EMBL" id="CP021417">
    <property type="protein sequence ID" value="WCV10725.1"/>
    <property type="molecule type" value="Genomic_DNA"/>
</dbReference>